<evidence type="ECO:0000313" key="1">
    <source>
        <dbReference type="EMBL" id="KAG5608036.1"/>
    </source>
</evidence>
<keyword evidence="2" id="KW-1185">Reference proteome</keyword>
<organism evidence="1 2">
    <name type="scientific">Solanum commersonii</name>
    <name type="common">Commerson's wild potato</name>
    <name type="synonym">Commerson's nightshade</name>
    <dbReference type="NCBI Taxonomy" id="4109"/>
    <lineage>
        <taxon>Eukaryota</taxon>
        <taxon>Viridiplantae</taxon>
        <taxon>Streptophyta</taxon>
        <taxon>Embryophyta</taxon>
        <taxon>Tracheophyta</taxon>
        <taxon>Spermatophyta</taxon>
        <taxon>Magnoliopsida</taxon>
        <taxon>eudicotyledons</taxon>
        <taxon>Gunneridae</taxon>
        <taxon>Pentapetalae</taxon>
        <taxon>asterids</taxon>
        <taxon>lamiids</taxon>
        <taxon>Solanales</taxon>
        <taxon>Solanaceae</taxon>
        <taxon>Solanoideae</taxon>
        <taxon>Solaneae</taxon>
        <taxon>Solanum</taxon>
    </lineage>
</organism>
<dbReference type="AlphaFoldDB" id="A0A9J5Z998"/>
<protein>
    <submittedName>
        <fullName evidence="1">Uncharacterized protein</fullName>
    </submittedName>
</protein>
<gene>
    <name evidence="1" type="ORF">H5410_019317</name>
</gene>
<reference evidence="1 2" key="1">
    <citation type="submission" date="2020-09" db="EMBL/GenBank/DDBJ databases">
        <title>De no assembly of potato wild relative species, Solanum commersonii.</title>
        <authorList>
            <person name="Cho K."/>
        </authorList>
    </citation>
    <scope>NUCLEOTIDE SEQUENCE [LARGE SCALE GENOMIC DNA]</scope>
    <source>
        <strain evidence="1">LZ3.2</strain>
        <tissue evidence="1">Leaf</tissue>
    </source>
</reference>
<dbReference type="EMBL" id="JACXVP010000004">
    <property type="protein sequence ID" value="KAG5608036.1"/>
    <property type="molecule type" value="Genomic_DNA"/>
</dbReference>
<comment type="caution">
    <text evidence="1">The sequence shown here is derived from an EMBL/GenBank/DDBJ whole genome shotgun (WGS) entry which is preliminary data.</text>
</comment>
<accession>A0A9J5Z998</accession>
<name>A0A9J5Z998_SOLCO</name>
<evidence type="ECO:0000313" key="2">
    <source>
        <dbReference type="Proteomes" id="UP000824120"/>
    </source>
</evidence>
<proteinExistence type="predicted"/>
<sequence>MVTTAKTAHFQGKMNPGAGKLSILPIFVCYYPHLSYVANWSPRPKRPILKVKQSPEQLVTTAKTAHFQGQTIPETSKPPILPIFMCYSPRDLLVTQNSKVIFAKNLDRSSLRP</sequence>
<dbReference type="Proteomes" id="UP000824120">
    <property type="component" value="Chromosome 4"/>
</dbReference>